<dbReference type="AlphaFoldDB" id="A0A2H3BE00"/>
<evidence type="ECO:0000256" key="1">
    <source>
        <dbReference type="SAM" id="MobiDB-lite"/>
    </source>
</evidence>
<proteinExistence type="predicted"/>
<feature type="compositionally biased region" description="Low complexity" evidence="1">
    <location>
        <begin position="512"/>
        <end position="564"/>
    </location>
</feature>
<feature type="compositionally biased region" description="Basic and acidic residues" evidence="1">
    <location>
        <begin position="157"/>
        <end position="219"/>
    </location>
</feature>
<evidence type="ECO:0000256" key="2">
    <source>
        <dbReference type="SAM" id="SignalP"/>
    </source>
</evidence>
<dbReference type="PRINTS" id="PR00334">
    <property type="entry name" value="KININOGEN"/>
</dbReference>
<feature type="compositionally biased region" description="Low complexity" evidence="1">
    <location>
        <begin position="361"/>
        <end position="377"/>
    </location>
</feature>
<reference evidence="4" key="1">
    <citation type="journal article" date="2017" name="Nat. Ecol. Evol.">
        <title>Genome expansion and lineage-specific genetic innovations in the forest pathogenic fungi Armillaria.</title>
        <authorList>
            <person name="Sipos G."/>
            <person name="Prasanna A.N."/>
            <person name="Walter M.C."/>
            <person name="O'Connor E."/>
            <person name="Balint B."/>
            <person name="Krizsan K."/>
            <person name="Kiss B."/>
            <person name="Hess J."/>
            <person name="Varga T."/>
            <person name="Slot J."/>
            <person name="Riley R."/>
            <person name="Boka B."/>
            <person name="Rigling D."/>
            <person name="Barry K."/>
            <person name="Lee J."/>
            <person name="Mihaltcheva S."/>
            <person name="LaButti K."/>
            <person name="Lipzen A."/>
            <person name="Waldron R."/>
            <person name="Moloney N.M."/>
            <person name="Sperisen C."/>
            <person name="Kredics L."/>
            <person name="Vagvoelgyi C."/>
            <person name="Patrignani A."/>
            <person name="Fitzpatrick D."/>
            <person name="Nagy I."/>
            <person name="Doyle S."/>
            <person name="Anderson J.B."/>
            <person name="Grigoriev I.V."/>
            <person name="Gueldener U."/>
            <person name="Muensterkoetter M."/>
            <person name="Nagy L.G."/>
        </authorList>
    </citation>
    <scope>NUCLEOTIDE SEQUENCE [LARGE SCALE GENOMIC DNA]</scope>
    <source>
        <strain evidence="4">28-4</strain>
    </source>
</reference>
<feature type="region of interest" description="Disordered" evidence="1">
    <location>
        <begin position="453"/>
        <end position="495"/>
    </location>
</feature>
<feature type="compositionally biased region" description="Basic residues" evidence="1">
    <location>
        <begin position="133"/>
        <end position="142"/>
    </location>
</feature>
<organism evidence="3 4">
    <name type="scientific">Armillaria solidipes</name>
    <dbReference type="NCBI Taxonomy" id="1076256"/>
    <lineage>
        <taxon>Eukaryota</taxon>
        <taxon>Fungi</taxon>
        <taxon>Dikarya</taxon>
        <taxon>Basidiomycota</taxon>
        <taxon>Agaricomycotina</taxon>
        <taxon>Agaricomycetes</taxon>
        <taxon>Agaricomycetidae</taxon>
        <taxon>Agaricales</taxon>
        <taxon>Marasmiineae</taxon>
        <taxon>Physalacriaceae</taxon>
        <taxon>Armillaria</taxon>
    </lineage>
</organism>
<gene>
    <name evidence="3" type="ORF">ARMSODRAFT_1004376</name>
</gene>
<dbReference type="EMBL" id="KZ293430">
    <property type="protein sequence ID" value="PBK69079.1"/>
    <property type="molecule type" value="Genomic_DNA"/>
</dbReference>
<dbReference type="Proteomes" id="UP000218334">
    <property type="component" value="Unassembled WGS sequence"/>
</dbReference>
<evidence type="ECO:0000313" key="3">
    <source>
        <dbReference type="EMBL" id="PBK69079.1"/>
    </source>
</evidence>
<dbReference type="InterPro" id="IPR002395">
    <property type="entry name" value="Kininogen"/>
</dbReference>
<dbReference type="STRING" id="1076256.A0A2H3BE00"/>
<feature type="region of interest" description="Disordered" evidence="1">
    <location>
        <begin position="511"/>
        <end position="569"/>
    </location>
</feature>
<feature type="compositionally biased region" description="Basic and acidic residues" evidence="1">
    <location>
        <begin position="100"/>
        <end position="132"/>
    </location>
</feature>
<name>A0A2H3BE00_9AGAR</name>
<protein>
    <submittedName>
        <fullName evidence="3">Uncharacterized protein</fullName>
    </submittedName>
</protein>
<feature type="compositionally biased region" description="Basic and acidic residues" evidence="1">
    <location>
        <begin position="72"/>
        <end position="87"/>
    </location>
</feature>
<feature type="chain" id="PRO_5013803231" evidence="2">
    <location>
        <begin position="21"/>
        <end position="581"/>
    </location>
</feature>
<keyword evidence="4" id="KW-1185">Reference proteome</keyword>
<sequence length="581" mass="62479">MVFVTARFAVLAAFISLAAISQNPLSVDAAALPRSDVTNAMPAVREEASVMDLPPSHHKPAPVSHKGKKTEKKGDKKKEGKKHEEKHHNARFASPGEEPVAVKRAERQAYFDRDGTSTHAARGRDHDSEHARAHGGHGSHRKVIVDGKSNHARVHRRSPDHDHDHDHDHGHEHEHGHDHVHRRSPDHDHDHDHDHDRNHNHDHDHDHTHTHDHDHDHDHDHHRRSASASGKSFLVSPAPKGHSRRSPSEFTKGDAPQGIIDLMSCGKPVGHIWVNETTKELKAEPSSKNQTNMYLVETGVNGAHKTVEMQLPVTDTEEAQRFAYCLTYCARPSQPQDLYFSPCEQISDDCGQAFLYNGTDGSLLPMSPGSSTTSGPSAETANVGGGEEDGGDEEHTTDFEKRNETSTNVALVFVPSGPVANVTDDANAEDDSDASTVTVTETQTTTVTATVTSTTSALSSATAKDIPVSGSDDSTTVTTPTSIDSSSVPSATSSSLKVEVYAPNAVTDSDFVSSQEVTSSTSSTTEAPPSTSTDPVQVASDSPISSAVSSTDTSSSTATVAARSQMTAASTEPYHWVFAMK</sequence>
<feature type="signal peptide" evidence="2">
    <location>
        <begin position="1"/>
        <end position="20"/>
    </location>
</feature>
<feature type="compositionally biased region" description="Basic and acidic residues" evidence="1">
    <location>
        <begin position="393"/>
        <end position="404"/>
    </location>
</feature>
<accession>A0A2H3BE00</accession>
<feature type="region of interest" description="Disordered" evidence="1">
    <location>
        <begin position="361"/>
        <end position="408"/>
    </location>
</feature>
<evidence type="ECO:0000313" key="4">
    <source>
        <dbReference type="Proteomes" id="UP000218334"/>
    </source>
</evidence>
<feature type="region of interest" description="Disordered" evidence="1">
    <location>
        <begin position="48"/>
        <end position="257"/>
    </location>
</feature>
<feature type="region of interest" description="Disordered" evidence="1">
    <location>
        <begin position="420"/>
        <end position="439"/>
    </location>
</feature>
<feature type="compositionally biased region" description="Basic residues" evidence="1">
    <location>
        <begin position="56"/>
        <end position="71"/>
    </location>
</feature>
<keyword evidence="2" id="KW-0732">Signal</keyword>